<dbReference type="Pfam" id="PF09335">
    <property type="entry name" value="VTT_dom"/>
    <property type="match status" value="1"/>
</dbReference>
<feature type="transmembrane region" description="Helical" evidence="7">
    <location>
        <begin position="115"/>
        <end position="136"/>
    </location>
</feature>
<dbReference type="InterPro" id="IPR015414">
    <property type="entry name" value="TMEM64"/>
</dbReference>
<sequence>MPDQAVTVRPHDLAVPIRPGLPGPARTGGLGARCSRALLSPWSRLALLVTLLAAAASSAVVWEPQRLLSGGAVLWTGPAALALFALAYGLCTLAFVPKPLLNVAAGALFGTQAGLPLAVAGTTLGAFLAFGLGRALGRDALRPMLRGKVAAALDRQLSRHGFRSVLLMRLLPGVPFAAANYGAALSSTRCAPFLLATAVGVVPNTAAYVLAGSRADTPGSPVFWISLGAIAVTSVLTAAAGWRAHVRHRRARTA</sequence>
<evidence type="ECO:0000313" key="10">
    <source>
        <dbReference type="Proteomes" id="UP001501358"/>
    </source>
</evidence>
<evidence type="ECO:0000256" key="6">
    <source>
        <dbReference type="ARBA" id="ARBA00023136"/>
    </source>
</evidence>
<dbReference type="Proteomes" id="UP001501358">
    <property type="component" value="Unassembled WGS sequence"/>
</dbReference>
<keyword evidence="4 7" id="KW-0812">Transmembrane</keyword>
<feature type="transmembrane region" description="Helical" evidence="7">
    <location>
        <begin position="193"/>
        <end position="211"/>
    </location>
</feature>
<dbReference type="PANTHER" id="PTHR12677:SF59">
    <property type="entry name" value="GOLGI APPARATUS MEMBRANE PROTEIN TVP38-RELATED"/>
    <property type="match status" value="1"/>
</dbReference>
<keyword evidence="5 7" id="KW-1133">Transmembrane helix</keyword>
<reference evidence="9 10" key="1">
    <citation type="journal article" date="2019" name="Int. J. Syst. Evol. Microbiol.">
        <title>The Global Catalogue of Microorganisms (GCM) 10K type strain sequencing project: providing services to taxonomists for standard genome sequencing and annotation.</title>
        <authorList>
            <consortium name="The Broad Institute Genomics Platform"/>
            <consortium name="The Broad Institute Genome Sequencing Center for Infectious Disease"/>
            <person name="Wu L."/>
            <person name="Ma J."/>
        </authorList>
    </citation>
    <scope>NUCLEOTIDE SEQUENCE [LARGE SCALE GENOMIC DNA]</scope>
    <source>
        <strain evidence="9 10">JCM 6307</strain>
    </source>
</reference>
<keyword evidence="10" id="KW-1185">Reference proteome</keyword>
<evidence type="ECO:0000259" key="8">
    <source>
        <dbReference type="Pfam" id="PF09335"/>
    </source>
</evidence>
<evidence type="ECO:0000313" key="9">
    <source>
        <dbReference type="EMBL" id="GAA2479270.1"/>
    </source>
</evidence>
<dbReference type="EMBL" id="BAAATA010000006">
    <property type="protein sequence ID" value="GAA2479270.1"/>
    <property type="molecule type" value="Genomic_DNA"/>
</dbReference>
<comment type="caution">
    <text evidence="9">The sequence shown here is derived from an EMBL/GenBank/DDBJ whole genome shotgun (WGS) entry which is preliminary data.</text>
</comment>
<keyword evidence="3 7" id="KW-1003">Cell membrane</keyword>
<evidence type="ECO:0000256" key="2">
    <source>
        <dbReference type="ARBA" id="ARBA00008640"/>
    </source>
</evidence>
<comment type="similarity">
    <text evidence="2 7">Belongs to the TVP38/TMEM64 family.</text>
</comment>
<comment type="subcellular location">
    <subcellularLocation>
        <location evidence="1 7">Cell membrane</location>
        <topology evidence="1 7">Multi-pass membrane protein</topology>
    </subcellularLocation>
</comment>
<proteinExistence type="inferred from homology"/>
<evidence type="ECO:0000256" key="3">
    <source>
        <dbReference type="ARBA" id="ARBA00022475"/>
    </source>
</evidence>
<dbReference type="InterPro" id="IPR032816">
    <property type="entry name" value="VTT_dom"/>
</dbReference>
<dbReference type="PANTHER" id="PTHR12677">
    <property type="entry name" value="GOLGI APPARATUS MEMBRANE PROTEIN TVP38-RELATED"/>
    <property type="match status" value="1"/>
</dbReference>
<gene>
    <name evidence="9" type="ORF">GCM10010406_14340</name>
</gene>
<feature type="domain" description="VTT" evidence="8">
    <location>
        <begin position="96"/>
        <end position="213"/>
    </location>
</feature>
<accession>A0ABN3LB79</accession>
<feature type="transmembrane region" description="Helical" evidence="7">
    <location>
        <begin position="45"/>
        <end position="62"/>
    </location>
</feature>
<feature type="transmembrane region" description="Helical" evidence="7">
    <location>
        <begin position="223"/>
        <end position="242"/>
    </location>
</feature>
<evidence type="ECO:0000256" key="5">
    <source>
        <dbReference type="ARBA" id="ARBA00022989"/>
    </source>
</evidence>
<evidence type="ECO:0000256" key="1">
    <source>
        <dbReference type="ARBA" id="ARBA00004651"/>
    </source>
</evidence>
<feature type="transmembrane region" description="Helical" evidence="7">
    <location>
        <begin position="74"/>
        <end position="95"/>
    </location>
</feature>
<protein>
    <recommendedName>
        <fullName evidence="7">TVP38/TMEM64 family membrane protein</fullName>
    </recommendedName>
</protein>
<evidence type="ECO:0000256" key="4">
    <source>
        <dbReference type="ARBA" id="ARBA00022692"/>
    </source>
</evidence>
<dbReference type="RefSeq" id="WP_344382265.1">
    <property type="nucleotide sequence ID" value="NZ_BAAATA010000006.1"/>
</dbReference>
<name>A0ABN3LB79_9ACTN</name>
<organism evidence="9 10">
    <name type="scientific">Streptomyces thermolineatus</name>
    <dbReference type="NCBI Taxonomy" id="44033"/>
    <lineage>
        <taxon>Bacteria</taxon>
        <taxon>Bacillati</taxon>
        <taxon>Actinomycetota</taxon>
        <taxon>Actinomycetes</taxon>
        <taxon>Kitasatosporales</taxon>
        <taxon>Streptomycetaceae</taxon>
        <taxon>Streptomyces</taxon>
    </lineage>
</organism>
<evidence type="ECO:0000256" key="7">
    <source>
        <dbReference type="RuleBase" id="RU366058"/>
    </source>
</evidence>
<keyword evidence="6 7" id="KW-0472">Membrane</keyword>